<reference evidence="2 3" key="1">
    <citation type="journal article" date="2019" name="Sci. Rep.">
        <title>Nanopore sequencing improves the draft genome of the human pathogenic amoeba Naegleria fowleri.</title>
        <authorList>
            <person name="Liechti N."/>
            <person name="Schurch N."/>
            <person name="Bruggmann R."/>
            <person name="Wittwer M."/>
        </authorList>
    </citation>
    <scope>NUCLEOTIDE SEQUENCE [LARGE SCALE GENOMIC DNA]</scope>
    <source>
        <strain evidence="2 3">ATCC 30894</strain>
    </source>
</reference>
<evidence type="ECO:0000313" key="2">
    <source>
        <dbReference type="EMBL" id="KAF0976046.1"/>
    </source>
</evidence>
<protein>
    <submittedName>
        <fullName evidence="2">Uncharacterized protein</fullName>
    </submittedName>
</protein>
<feature type="compositionally biased region" description="Polar residues" evidence="1">
    <location>
        <begin position="1"/>
        <end position="10"/>
    </location>
</feature>
<evidence type="ECO:0000313" key="3">
    <source>
        <dbReference type="Proteomes" id="UP000444721"/>
    </source>
</evidence>
<dbReference type="GeneID" id="68111940"/>
<dbReference type="OrthoDB" id="5585087at2759"/>
<proteinExistence type="predicted"/>
<comment type="caution">
    <text evidence="2">The sequence shown here is derived from an EMBL/GenBank/DDBJ whole genome shotgun (WGS) entry which is preliminary data.</text>
</comment>
<gene>
    <name evidence="2" type="ORF">FDP41_004722</name>
</gene>
<feature type="region of interest" description="Disordered" evidence="1">
    <location>
        <begin position="1"/>
        <end position="28"/>
    </location>
</feature>
<dbReference type="AlphaFoldDB" id="A0A6A5BMA3"/>
<accession>A0A6A5BMA3</accession>
<dbReference type="EMBL" id="VFQX01000041">
    <property type="protein sequence ID" value="KAF0976046.1"/>
    <property type="molecule type" value="Genomic_DNA"/>
</dbReference>
<dbReference type="VEuPathDB" id="AmoebaDB:NfTy_084800"/>
<evidence type="ECO:0000256" key="1">
    <source>
        <dbReference type="SAM" id="MobiDB-lite"/>
    </source>
</evidence>
<name>A0A6A5BMA3_NAEFO</name>
<dbReference type="Proteomes" id="UP000444721">
    <property type="component" value="Unassembled WGS sequence"/>
</dbReference>
<dbReference type="SUPFAM" id="SSF63393">
    <property type="entry name" value="RNA polymerase subunits"/>
    <property type="match status" value="1"/>
</dbReference>
<dbReference type="InterPro" id="IPR029040">
    <property type="entry name" value="RPABC4/Spt4"/>
</dbReference>
<dbReference type="RefSeq" id="XP_044560759.1">
    <property type="nucleotide sequence ID" value="XM_044708167.1"/>
</dbReference>
<keyword evidence="3" id="KW-1185">Reference proteome</keyword>
<organism evidence="2 3">
    <name type="scientific">Naegleria fowleri</name>
    <name type="common">Brain eating amoeba</name>
    <dbReference type="NCBI Taxonomy" id="5763"/>
    <lineage>
        <taxon>Eukaryota</taxon>
        <taxon>Discoba</taxon>
        <taxon>Heterolobosea</taxon>
        <taxon>Tetramitia</taxon>
        <taxon>Eutetramitia</taxon>
        <taxon>Vahlkampfiidae</taxon>
        <taxon>Naegleria</taxon>
    </lineage>
</organism>
<sequence>MEQSYSSATPPTMMPSIKPFKANTSPNPFVIENKKREEKYKPIVMYKCGACGMESNKFLACASCQSKLMYKKRTPRFIHHDTN</sequence>
<dbReference type="Gene3D" id="2.20.28.30">
    <property type="entry name" value="RNA polymerase ii, chain L"/>
    <property type="match status" value="1"/>
</dbReference>
<dbReference type="VEuPathDB" id="AmoebaDB:FDP41_004722"/>